<evidence type="ECO:0000313" key="5">
    <source>
        <dbReference type="Proteomes" id="UP000673691"/>
    </source>
</evidence>
<feature type="compositionally biased region" description="Acidic residues" evidence="1">
    <location>
        <begin position="370"/>
        <end position="379"/>
    </location>
</feature>
<feature type="chain" id="PRO_5034779156" evidence="3">
    <location>
        <begin position="29"/>
        <end position="379"/>
    </location>
</feature>
<name>A0A8H7ZZK3_9FUNG</name>
<dbReference type="EMBL" id="JAEFCI010002498">
    <property type="protein sequence ID" value="KAG5462195.1"/>
    <property type="molecule type" value="Genomic_DNA"/>
</dbReference>
<gene>
    <name evidence="4" type="ORF">BJ554DRAFT_5507</name>
</gene>
<feature type="region of interest" description="Disordered" evidence="1">
    <location>
        <begin position="339"/>
        <end position="379"/>
    </location>
</feature>
<reference evidence="4 5" key="1">
    <citation type="journal article" name="Sci. Rep.">
        <title>Genome-scale phylogenetic analyses confirm Olpidium as the closest living zoosporic fungus to the non-flagellated, terrestrial fungi.</title>
        <authorList>
            <person name="Chang Y."/>
            <person name="Rochon D."/>
            <person name="Sekimoto S."/>
            <person name="Wang Y."/>
            <person name="Chovatia M."/>
            <person name="Sandor L."/>
            <person name="Salamov A."/>
            <person name="Grigoriev I.V."/>
            <person name="Stajich J.E."/>
            <person name="Spatafora J.W."/>
        </authorList>
    </citation>
    <scope>NUCLEOTIDE SEQUENCE [LARGE SCALE GENOMIC DNA]</scope>
    <source>
        <strain evidence="4">S191</strain>
    </source>
</reference>
<evidence type="ECO:0000313" key="4">
    <source>
        <dbReference type="EMBL" id="KAG5462195.1"/>
    </source>
</evidence>
<organism evidence="4 5">
    <name type="scientific">Olpidium bornovanus</name>
    <dbReference type="NCBI Taxonomy" id="278681"/>
    <lineage>
        <taxon>Eukaryota</taxon>
        <taxon>Fungi</taxon>
        <taxon>Fungi incertae sedis</taxon>
        <taxon>Olpidiomycota</taxon>
        <taxon>Olpidiomycotina</taxon>
        <taxon>Olpidiomycetes</taxon>
        <taxon>Olpidiales</taxon>
        <taxon>Olpidiaceae</taxon>
        <taxon>Olpidium</taxon>
    </lineage>
</organism>
<keyword evidence="2" id="KW-0472">Membrane</keyword>
<keyword evidence="2" id="KW-1133">Transmembrane helix</keyword>
<comment type="caution">
    <text evidence="4">The sequence shown here is derived from an EMBL/GenBank/DDBJ whole genome shotgun (WGS) entry which is preliminary data.</text>
</comment>
<evidence type="ECO:0000256" key="3">
    <source>
        <dbReference type="SAM" id="SignalP"/>
    </source>
</evidence>
<accession>A0A8H7ZZK3</accession>
<dbReference type="AlphaFoldDB" id="A0A8H7ZZK3"/>
<sequence length="379" mass="40162">MRCPSQTPRRMLAAVSVLVALVASPVLGAPAPLTDVSRTSVDVRTARQEFVSHSPRFAVTLNRVDDLVSDTGAIVAERRSTFELTFDVAYGGDDFLLLNGVPVVANMVNPALQVEAEMTVDTSQLRELENASGATFHSADDVRDAAMKAFDVGLATVQVVVEVTTVYVRVAAYAPLLPLRRFNLSEKVVEVNGQSVVQTTVGEQVYFVAPNGRFVGLGESAEWVHVSVNNSSAADAGVPAAPSAMKAAVGSGCEGFGLASRYARWSRNLSPFAAAVFVSTMVAIGFAGFISIAIAVVRFVRASRDDARATEESVEKTGDAKGPAYFYLPVDEKTPVCPPSYETLVDEAQAGDVRGDEAPVDPQGKQPGDGENENDALCQ</sequence>
<keyword evidence="2" id="KW-0812">Transmembrane</keyword>
<feature type="signal peptide" evidence="3">
    <location>
        <begin position="1"/>
        <end position="28"/>
    </location>
</feature>
<dbReference type="OrthoDB" id="5561232at2759"/>
<proteinExistence type="predicted"/>
<feature type="transmembrane region" description="Helical" evidence="2">
    <location>
        <begin position="272"/>
        <end position="300"/>
    </location>
</feature>
<keyword evidence="5" id="KW-1185">Reference proteome</keyword>
<evidence type="ECO:0000256" key="1">
    <source>
        <dbReference type="SAM" id="MobiDB-lite"/>
    </source>
</evidence>
<protein>
    <submittedName>
        <fullName evidence="4">Uncharacterized protein</fullName>
    </submittedName>
</protein>
<evidence type="ECO:0000256" key="2">
    <source>
        <dbReference type="SAM" id="Phobius"/>
    </source>
</evidence>
<dbReference type="Proteomes" id="UP000673691">
    <property type="component" value="Unassembled WGS sequence"/>
</dbReference>
<keyword evidence="3" id="KW-0732">Signal</keyword>